<gene>
    <name evidence="14" type="primary">Vigan.09G200600</name>
    <name evidence="14" type="ORF">VIGAN_09200600</name>
</gene>
<dbReference type="PRINTS" id="PR00468">
    <property type="entry name" value="PLTLPOXGNASE"/>
</dbReference>
<keyword evidence="7" id="KW-0560">Oxidoreductase</keyword>
<evidence type="ECO:0000256" key="2">
    <source>
        <dbReference type="ARBA" id="ARBA00022516"/>
    </source>
</evidence>
<dbReference type="PANTHER" id="PTHR11771">
    <property type="entry name" value="LIPOXYGENASE"/>
    <property type="match status" value="1"/>
</dbReference>
<keyword evidence="6" id="KW-0223">Dioxygenase</keyword>
<keyword evidence="2" id="KW-0444">Lipid biosynthesis</keyword>
<dbReference type="InterPro" id="IPR001024">
    <property type="entry name" value="PLAT/LH2_dom"/>
</dbReference>
<dbReference type="Gene3D" id="2.60.60.20">
    <property type="entry name" value="PLAT/LH2 domain"/>
    <property type="match status" value="1"/>
</dbReference>
<evidence type="ECO:0000259" key="13">
    <source>
        <dbReference type="PROSITE" id="PS51393"/>
    </source>
</evidence>
<dbReference type="PROSITE" id="PS50095">
    <property type="entry name" value="PLAT"/>
    <property type="match status" value="1"/>
</dbReference>
<dbReference type="GO" id="GO:0016702">
    <property type="term" value="F:oxidoreductase activity, acting on single donors with incorporation of molecular oxygen, incorporation of two atoms of oxygen"/>
    <property type="evidence" value="ECO:0007669"/>
    <property type="project" value="InterPro"/>
</dbReference>
<dbReference type="GO" id="GO:0031408">
    <property type="term" value="P:oxylipin biosynthetic process"/>
    <property type="evidence" value="ECO:0007669"/>
    <property type="project" value="UniProtKB-KW"/>
</dbReference>
<dbReference type="InterPro" id="IPR036226">
    <property type="entry name" value="LipOase_C_sf"/>
</dbReference>
<dbReference type="AlphaFoldDB" id="A0A0S3SZP6"/>
<dbReference type="GO" id="GO:0006633">
    <property type="term" value="P:fatty acid biosynthetic process"/>
    <property type="evidence" value="ECO:0007669"/>
    <property type="project" value="UniProtKB-KW"/>
</dbReference>
<keyword evidence="9" id="KW-0275">Fatty acid biosynthesis</keyword>
<dbReference type="GO" id="GO:0046872">
    <property type="term" value="F:metal ion binding"/>
    <property type="evidence" value="ECO:0007669"/>
    <property type="project" value="UniProtKB-KW"/>
</dbReference>
<accession>A0A0S3SZP6</accession>
<evidence type="ECO:0008006" key="16">
    <source>
        <dbReference type="Google" id="ProtNLM"/>
    </source>
</evidence>
<evidence type="ECO:0000313" key="14">
    <source>
        <dbReference type="EMBL" id="BAT98359.1"/>
    </source>
</evidence>
<organism evidence="14 15">
    <name type="scientific">Vigna angularis var. angularis</name>
    <dbReference type="NCBI Taxonomy" id="157739"/>
    <lineage>
        <taxon>Eukaryota</taxon>
        <taxon>Viridiplantae</taxon>
        <taxon>Streptophyta</taxon>
        <taxon>Embryophyta</taxon>
        <taxon>Tracheophyta</taxon>
        <taxon>Spermatophyta</taxon>
        <taxon>Magnoliopsida</taxon>
        <taxon>eudicotyledons</taxon>
        <taxon>Gunneridae</taxon>
        <taxon>Pentapetalae</taxon>
        <taxon>rosids</taxon>
        <taxon>fabids</taxon>
        <taxon>Fabales</taxon>
        <taxon>Fabaceae</taxon>
        <taxon>Papilionoideae</taxon>
        <taxon>50 kb inversion clade</taxon>
        <taxon>NPAAA clade</taxon>
        <taxon>indigoferoid/millettioid clade</taxon>
        <taxon>Phaseoleae</taxon>
        <taxon>Vigna</taxon>
    </lineage>
</organism>
<evidence type="ECO:0000256" key="1">
    <source>
        <dbReference type="ARBA" id="ARBA00009419"/>
    </source>
</evidence>
<keyword evidence="3" id="KW-0479">Metal-binding</keyword>
<comment type="similarity">
    <text evidence="1">Belongs to the lipoxygenase family.</text>
</comment>
<evidence type="ECO:0000256" key="5">
    <source>
        <dbReference type="ARBA" id="ARBA00022832"/>
    </source>
</evidence>
<dbReference type="InterPro" id="IPR000907">
    <property type="entry name" value="LipOase"/>
</dbReference>
<feature type="non-terminal residue" evidence="14">
    <location>
        <position position="373"/>
    </location>
</feature>
<dbReference type="SUPFAM" id="SSF48484">
    <property type="entry name" value="Lipoxigenase"/>
    <property type="match status" value="1"/>
</dbReference>
<feature type="domain" description="Lipoxygenase" evidence="13">
    <location>
        <begin position="177"/>
        <end position="373"/>
    </location>
</feature>
<protein>
    <recommendedName>
        <fullName evidence="16">Lipoxygenase domain-containing protein</fullName>
    </recommendedName>
</protein>
<dbReference type="InterPro" id="IPR001246">
    <property type="entry name" value="LipOase_plant"/>
</dbReference>
<dbReference type="SUPFAM" id="SSF49723">
    <property type="entry name" value="Lipase/lipooxygenase domain (PLAT/LH2 domain)"/>
    <property type="match status" value="1"/>
</dbReference>
<dbReference type="Gene3D" id="4.10.372.10">
    <property type="entry name" value="Lipoxygenase-1, Domain 3"/>
    <property type="match status" value="1"/>
</dbReference>
<keyword evidence="5" id="KW-0276">Fatty acid metabolism</keyword>
<feature type="region of interest" description="Disordered" evidence="11">
    <location>
        <begin position="218"/>
        <end position="264"/>
    </location>
</feature>
<feature type="domain" description="PLAT" evidence="12">
    <location>
        <begin position="48"/>
        <end position="174"/>
    </location>
</feature>
<reference evidence="14 15" key="1">
    <citation type="journal article" date="2015" name="Sci. Rep.">
        <title>The power of single molecule real-time sequencing technology in the de novo assembly of a eukaryotic genome.</title>
        <authorList>
            <person name="Sakai H."/>
            <person name="Naito K."/>
            <person name="Ogiso-Tanaka E."/>
            <person name="Takahashi Y."/>
            <person name="Iseki K."/>
            <person name="Muto C."/>
            <person name="Satou K."/>
            <person name="Teruya K."/>
            <person name="Shiroma A."/>
            <person name="Shimoji M."/>
            <person name="Hirano T."/>
            <person name="Itoh T."/>
            <person name="Kaga A."/>
            <person name="Tomooka N."/>
        </authorList>
    </citation>
    <scope>NUCLEOTIDE SEQUENCE [LARGE SCALE GENOMIC DNA]</scope>
    <source>
        <strain evidence="15">cv. Shumari</strain>
    </source>
</reference>
<evidence type="ECO:0000256" key="9">
    <source>
        <dbReference type="ARBA" id="ARBA00023160"/>
    </source>
</evidence>
<evidence type="ECO:0000256" key="7">
    <source>
        <dbReference type="ARBA" id="ARBA00023002"/>
    </source>
</evidence>
<feature type="compositionally biased region" description="Basic and acidic residues" evidence="11">
    <location>
        <begin position="247"/>
        <end position="264"/>
    </location>
</feature>
<evidence type="ECO:0000256" key="6">
    <source>
        <dbReference type="ARBA" id="ARBA00022964"/>
    </source>
</evidence>
<proteinExistence type="inferred from homology"/>
<keyword evidence="8" id="KW-0443">Lipid metabolism</keyword>
<dbReference type="Pfam" id="PF00305">
    <property type="entry name" value="Lipoxygenase"/>
    <property type="match status" value="1"/>
</dbReference>
<dbReference type="GO" id="GO:0034440">
    <property type="term" value="P:lipid oxidation"/>
    <property type="evidence" value="ECO:0007669"/>
    <property type="project" value="InterPro"/>
</dbReference>
<evidence type="ECO:0000259" key="12">
    <source>
        <dbReference type="PROSITE" id="PS50095"/>
    </source>
</evidence>
<dbReference type="PROSITE" id="PS51393">
    <property type="entry name" value="LIPOXYGENASE_3"/>
    <property type="match status" value="1"/>
</dbReference>
<dbReference type="Proteomes" id="UP000291084">
    <property type="component" value="Chromosome 9"/>
</dbReference>
<keyword evidence="4" id="KW-0925">Oxylipin biosynthesis</keyword>
<evidence type="ECO:0000256" key="11">
    <source>
        <dbReference type="SAM" id="MobiDB-lite"/>
    </source>
</evidence>
<evidence type="ECO:0000256" key="10">
    <source>
        <dbReference type="PROSITE-ProRule" id="PRU00152"/>
    </source>
</evidence>
<dbReference type="InterPro" id="IPR013819">
    <property type="entry name" value="LipOase_C"/>
</dbReference>
<dbReference type="Pfam" id="PF01477">
    <property type="entry name" value="PLAT"/>
    <property type="match status" value="1"/>
</dbReference>
<dbReference type="EMBL" id="AP015042">
    <property type="protein sequence ID" value="BAT98359.1"/>
    <property type="molecule type" value="Genomic_DNA"/>
</dbReference>
<comment type="caution">
    <text evidence="10">Lacks conserved residue(s) required for the propagation of feature annotation.</text>
</comment>
<dbReference type="InterPro" id="IPR027433">
    <property type="entry name" value="Lipoxygenase_dom_3"/>
</dbReference>
<evidence type="ECO:0000256" key="3">
    <source>
        <dbReference type="ARBA" id="ARBA00022723"/>
    </source>
</evidence>
<keyword evidence="15" id="KW-1185">Reference proteome</keyword>
<evidence type="ECO:0000256" key="4">
    <source>
        <dbReference type="ARBA" id="ARBA00022767"/>
    </source>
</evidence>
<dbReference type="InterPro" id="IPR036392">
    <property type="entry name" value="PLAT/LH2_dom_sf"/>
</dbReference>
<dbReference type="SMART" id="SM00308">
    <property type="entry name" value="LH2"/>
    <property type="match status" value="1"/>
</dbReference>
<evidence type="ECO:0000313" key="15">
    <source>
        <dbReference type="Proteomes" id="UP000291084"/>
    </source>
</evidence>
<dbReference type="Gene3D" id="4.10.375.10">
    <property type="entry name" value="Lipoxygenase-1, Domain 2"/>
    <property type="match status" value="1"/>
</dbReference>
<name>A0A0S3SZP6_PHAAN</name>
<sequence length="373" mass="41296">MFGIGKKTQKIKGTVVLMPKNVLDFNAISSVSVPNSVGGAVGAVGGILGGVANIASGVIDAATAFLGRNVSMQLISATQTHGGKGKVGEEAYLNSHLPTLPTLGARQDAFSIYFEWESDFGIPGAFYIKNFKTDEFFLVSVTLEDIPNHGSIRFVCNSWVYNFKSYKKDRIFFVNNTYVPSATPAPLLKYRQEELETLRGDGTGKRKEQDRIYDYDVYNDIGNPDGGEPRPILGGSSNYPYPRRVRSGRDKTKKDPNSEKPGEIYVPRDENFGHLKSSDFLIYGLKSLSQNVFPMLKSAIFDLRVTSSEFDSFDEVRSLYEGGLKLPTDILSQISPLPALKEIFRTDGENALQFPPPHVIRVSKSAWMTDEEF</sequence>
<evidence type="ECO:0000256" key="8">
    <source>
        <dbReference type="ARBA" id="ARBA00023098"/>
    </source>
</evidence>